<protein>
    <submittedName>
        <fullName evidence="1">Uncharacterized protein</fullName>
    </submittedName>
</protein>
<evidence type="ECO:0000313" key="1">
    <source>
        <dbReference type="EMBL" id="KAF2459867.1"/>
    </source>
</evidence>
<proteinExistence type="predicted"/>
<evidence type="ECO:0000313" key="2">
    <source>
        <dbReference type="Proteomes" id="UP000799766"/>
    </source>
</evidence>
<dbReference type="CDD" id="cd00371">
    <property type="entry name" value="HMA"/>
    <property type="match status" value="1"/>
</dbReference>
<dbReference type="GO" id="GO:0046872">
    <property type="term" value="F:metal ion binding"/>
    <property type="evidence" value="ECO:0007669"/>
    <property type="project" value="InterPro"/>
</dbReference>
<dbReference type="EMBL" id="MU001674">
    <property type="protein sequence ID" value="KAF2459867.1"/>
    <property type="molecule type" value="Genomic_DNA"/>
</dbReference>
<feature type="non-terminal residue" evidence="1">
    <location>
        <position position="109"/>
    </location>
</feature>
<dbReference type="SUPFAM" id="SSF55008">
    <property type="entry name" value="HMA, heavy metal-associated domain"/>
    <property type="match status" value="1"/>
</dbReference>
<accession>A0A6A6P7U3</accession>
<sequence>MPLDTVTTTFFISNLHCPSCVAGIEAALKALHPPPRSISHSILTHQIVARHSSELPVQAIREALDLAGFEIHSVFEEGEAQQDDRPKPTGIRHFGTEWESSLERAVARW</sequence>
<keyword evidence="2" id="KW-1185">Reference proteome</keyword>
<reference evidence="1" key="1">
    <citation type="journal article" date="2020" name="Stud. Mycol.">
        <title>101 Dothideomycetes genomes: a test case for predicting lifestyles and emergence of pathogens.</title>
        <authorList>
            <person name="Haridas S."/>
            <person name="Albert R."/>
            <person name="Binder M."/>
            <person name="Bloem J."/>
            <person name="Labutti K."/>
            <person name="Salamov A."/>
            <person name="Andreopoulos B."/>
            <person name="Baker S."/>
            <person name="Barry K."/>
            <person name="Bills G."/>
            <person name="Bluhm B."/>
            <person name="Cannon C."/>
            <person name="Castanera R."/>
            <person name="Culley D."/>
            <person name="Daum C."/>
            <person name="Ezra D."/>
            <person name="Gonzalez J."/>
            <person name="Henrissat B."/>
            <person name="Kuo A."/>
            <person name="Liang C."/>
            <person name="Lipzen A."/>
            <person name="Lutzoni F."/>
            <person name="Magnuson J."/>
            <person name="Mondo S."/>
            <person name="Nolan M."/>
            <person name="Ohm R."/>
            <person name="Pangilinan J."/>
            <person name="Park H.-J."/>
            <person name="Ramirez L."/>
            <person name="Alfaro M."/>
            <person name="Sun H."/>
            <person name="Tritt A."/>
            <person name="Yoshinaga Y."/>
            <person name="Zwiers L.-H."/>
            <person name="Turgeon B."/>
            <person name="Goodwin S."/>
            <person name="Spatafora J."/>
            <person name="Crous P."/>
            <person name="Grigoriev I."/>
        </authorList>
    </citation>
    <scope>NUCLEOTIDE SEQUENCE</scope>
    <source>
        <strain evidence="1">ATCC 16933</strain>
    </source>
</reference>
<dbReference type="InterPro" id="IPR006121">
    <property type="entry name" value="HMA_dom"/>
</dbReference>
<dbReference type="OrthoDB" id="3784695at2759"/>
<dbReference type="Proteomes" id="UP000799766">
    <property type="component" value="Unassembled WGS sequence"/>
</dbReference>
<dbReference type="Gene3D" id="3.30.70.100">
    <property type="match status" value="1"/>
</dbReference>
<organism evidence="1 2">
    <name type="scientific">Lineolata rhizophorae</name>
    <dbReference type="NCBI Taxonomy" id="578093"/>
    <lineage>
        <taxon>Eukaryota</taxon>
        <taxon>Fungi</taxon>
        <taxon>Dikarya</taxon>
        <taxon>Ascomycota</taxon>
        <taxon>Pezizomycotina</taxon>
        <taxon>Dothideomycetes</taxon>
        <taxon>Dothideomycetes incertae sedis</taxon>
        <taxon>Lineolatales</taxon>
        <taxon>Lineolataceae</taxon>
        <taxon>Lineolata</taxon>
    </lineage>
</organism>
<name>A0A6A6P7U3_9PEZI</name>
<dbReference type="AlphaFoldDB" id="A0A6A6P7U3"/>
<gene>
    <name evidence="1" type="ORF">BDY21DRAFT_281061</name>
</gene>
<dbReference type="InterPro" id="IPR036163">
    <property type="entry name" value="HMA_dom_sf"/>
</dbReference>